<evidence type="ECO:0000259" key="8">
    <source>
        <dbReference type="Pfam" id="PF00275"/>
    </source>
</evidence>
<dbReference type="PROSITE" id="PS00885">
    <property type="entry name" value="EPSP_SYNTHASE_2"/>
    <property type="match status" value="1"/>
</dbReference>
<feature type="binding site" evidence="7">
    <location>
        <position position="166"/>
    </location>
    <ligand>
        <name>3-phosphoshikimate</name>
        <dbReference type="ChEBI" id="CHEBI:145989"/>
    </ligand>
</feature>
<feature type="binding site" evidence="7">
    <location>
        <position position="20"/>
    </location>
    <ligand>
        <name>phosphoenolpyruvate</name>
        <dbReference type="ChEBI" id="CHEBI:58702"/>
    </ligand>
</feature>
<feature type="binding site" evidence="7">
    <location>
        <position position="21"/>
    </location>
    <ligand>
        <name>3-phosphoshikimate</name>
        <dbReference type="ChEBI" id="CHEBI:145989"/>
    </ligand>
</feature>
<feature type="binding site" evidence="7">
    <location>
        <position position="406"/>
    </location>
    <ligand>
        <name>phosphoenolpyruvate</name>
        <dbReference type="ChEBI" id="CHEBI:58702"/>
    </ligand>
</feature>
<dbReference type="EMBL" id="JBEOZM010000014">
    <property type="protein sequence ID" value="MER6271159.1"/>
    <property type="molecule type" value="Genomic_DNA"/>
</dbReference>
<feature type="binding site" evidence="7">
    <location>
        <position position="339"/>
    </location>
    <ligand>
        <name>phosphoenolpyruvate</name>
        <dbReference type="ChEBI" id="CHEBI:58702"/>
    </ligand>
</feature>
<evidence type="ECO:0000256" key="1">
    <source>
        <dbReference type="ARBA" id="ARBA00004811"/>
    </source>
</evidence>
<gene>
    <name evidence="7 9" type="primary">aroA</name>
    <name evidence="9" type="ORF">ABT211_28265</name>
</gene>
<feature type="binding site" evidence="7">
    <location>
        <position position="20"/>
    </location>
    <ligand>
        <name>3-phosphoshikimate</name>
        <dbReference type="ChEBI" id="CHEBI:145989"/>
    </ligand>
</feature>
<accession>A0ABV1TN83</accession>
<dbReference type="InterPro" id="IPR013792">
    <property type="entry name" value="RNA3'P_cycl/enolpyr_Trfase_a/b"/>
</dbReference>
<dbReference type="CDD" id="cd01556">
    <property type="entry name" value="EPSP_synthase"/>
    <property type="match status" value="1"/>
</dbReference>
<evidence type="ECO:0000256" key="6">
    <source>
        <dbReference type="ARBA" id="ARBA00044633"/>
    </source>
</evidence>
<keyword evidence="3 7" id="KW-0028">Amino-acid biosynthesis</keyword>
<feature type="binding site" evidence="7">
    <location>
        <position position="380"/>
    </location>
    <ligand>
        <name>phosphoenolpyruvate</name>
        <dbReference type="ChEBI" id="CHEBI:58702"/>
    </ligand>
</feature>
<feature type="binding site" evidence="7">
    <location>
        <position position="192"/>
    </location>
    <ligand>
        <name>3-phosphoshikimate</name>
        <dbReference type="ChEBI" id="CHEBI:145989"/>
    </ligand>
</feature>
<feature type="binding site" evidence="7">
    <location>
        <position position="120"/>
    </location>
    <ligand>
        <name>phosphoenolpyruvate</name>
        <dbReference type="ChEBI" id="CHEBI:58702"/>
    </ligand>
</feature>
<keyword evidence="4 7" id="KW-0808">Transferase</keyword>
<dbReference type="PANTHER" id="PTHR21090:SF5">
    <property type="entry name" value="PENTAFUNCTIONAL AROM POLYPEPTIDE"/>
    <property type="match status" value="1"/>
</dbReference>
<proteinExistence type="inferred from homology"/>
<comment type="caution">
    <text evidence="7">Lacks conserved residue(s) required for the propagation of feature annotation.</text>
</comment>
<evidence type="ECO:0000313" key="9">
    <source>
        <dbReference type="EMBL" id="MER6271159.1"/>
    </source>
</evidence>
<keyword evidence="7" id="KW-0963">Cytoplasm</keyword>
<comment type="subunit">
    <text evidence="7">Monomer.</text>
</comment>
<comment type="pathway">
    <text evidence="1 7">Metabolic intermediate biosynthesis; chorismate biosynthesis; chorismate from D-erythrose 4-phosphate and phosphoenolpyruvate: step 6/7.</text>
</comment>
<dbReference type="RefSeq" id="WP_351959560.1">
    <property type="nucleotide sequence ID" value="NZ_JBEOZM010000014.1"/>
</dbReference>
<feature type="binding site" evidence="7">
    <location>
        <position position="167"/>
    </location>
    <ligand>
        <name>3-phosphoshikimate</name>
        <dbReference type="ChEBI" id="CHEBI:145989"/>
    </ligand>
</feature>
<dbReference type="InterPro" id="IPR001986">
    <property type="entry name" value="Enolpyruvate_Tfrase_dom"/>
</dbReference>
<feature type="binding site" evidence="7">
    <location>
        <position position="165"/>
    </location>
    <ligand>
        <name>3-phosphoshikimate</name>
        <dbReference type="ChEBI" id="CHEBI:145989"/>
    </ligand>
</feature>
<dbReference type="GO" id="GO:0003866">
    <property type="term" value="F:3-phosphoshikimate 1-carboxyvinyltransferase activity"/>
    <property type="evidence" value="ECO:0007669"/>
    <property type="project" value="UniProtKB-EC"/>
</dbReference>
<feature type="binding site" evidence="7">
    <location>
        <position position="167"/>
    </location>
    <ligand>
        <name>phosphoenolpyruvate</name>
        <dbReference type="ChEBI" id="CHEBI:58702"/>
    </ligand>
</feature>
<dbReference type="Gene3D" id="3.65.10.10">
    <property type="entry name" value="Enolpyruvate transferase domain"/>
    <property type="match status" value="2"/>
</dbReference>
<comment type="similarity">
    <text evidence="2 7">Belongs to the EPSP synthase family.</text>
</comment>
<feature type="active site" description="Proton acceptor" evidence="7">
    <location>
        <position position="308"/>
    </location>
</feature>
<evidence type="ECO:0000313" key="10">
    <source>
        <dbReference type="Proteomes" id="UP001490365"/>
    </source>
</evidence>
<feature type="binding site" evidence="7">
    <location>
        <position position="335"/>
    </location>
    <ligand>
        <name>3-phosphoshikimate</name>
        <dbReference type="ChEBI" id="CHEBI:145989"/>
    </ligand>
</feature>
<comment type="catalytic activity">
    <reaction evidence="6">
        <text>3-phosphoshikimate + phosphoenolpyruvate = 5-O-(1-carboxyvinyl)-3-phosphoshikimate + phosphate</text>
        <dbReference type="Rhea" id="RHEA:21256"/>
        <dbReference type="ChEBI" id="CHEBI:43474"/>
        <dbReference type="ChEBI" id="CHEBI:57701"/>
        <dbReference type="ChEBI" id="CHEBI:58702"/>
        <dbReference type="ChEBI" id="CHEBI:145989"/>
        <dbReference type="EC" id="2.5.1.19"/>
    </reaction>
    <physiologicalReaction direction="left-to-right" evidence="6">
        <dbReference type="Rhea" id="RHEA:21257"/>
    </physiologicalReaction>
</comment>
<dbReference type="PANTHER" id="PTHR21090">
    <property type="entry name" value="AROM/DEHYDROQUINATE SYNTHASE"/>
    <property type="match status" value="1"/>
</dbReference>
<evidence type="ECO:0000256" key="3">
    <source>
        <dbReference type="ARBA" id="ARBA00022605"/>
    </source>
</evidence>
<feature type="binding site" evidence="7">
    <location>
        <position position="308"/>
    </location>
    <ligand>
        <name>3-phosphoshikimate</name>
        <dbReference type="ChEBI" id="CHEBI:145989"/>
    </ligand>
</feature>
<comment type="subcellular location">
    <subcellularLocation>
        <location evidence="7">Cytoplasm</location>
    </subcellularLocation>
</comment>
<dbReference type="Proteomes" id="UP001490365">
    <property type="component" value="Unassembled WGS sequence"/>
</dbReference>
<dbReference type="InterPro" id="IPR036968">
    <property type="entry name" value="Enolpyruvate_Tfrase_sf"/>
</dbReference>
<dbReference type="InterPro" id="IPR023193">
    <property type="entry name" value="EPSP_synthase_CS"/>
</dbReference>
<evidence type="ECO:0000256" key="2">
    <source>
        <dbReference type="ARBA" id="ARBA00009948"/>
    </source>
</evidence>
<comment type="function">
    <text evidence="7">Catalyzes the transfer of the enolpyruvyl moiety of phosphoenolpyruvate (PEP) to the 5-hydroxyl of shikimate-3-phosphate (S3P) to produce enolpyruvyl shikimate-3-phosphate and inorganic phosphate.</text>
</comment>
<organism evidence="9 10">
    <name type="scientific">Streptomyces sp. 900105755</name>
    <dbReference type="NCBI Taxonomy" id="3154389"/>
    <lineage>
        <taxon>Bacteria</taxon>
        <taxon>Bacillati</taxon>
        <taxon>Actinomycetota</taxon>
        <taxon>Actinomycetes</taxon>
        <taxon>Kitasatosporales</taxon>
        <taxon>Streptomycetaceae</taxon>
        <taxon>Streptomyces</taxon>
    </lineage>
</organism>
<dbReference type="SUPFAM" id="SSF55205">
    <property type="entry name" value="EPT/RTPC-like"/>
    <property type="match status" value="1"/>
</dbReference>
<keyword evidence="5 7" id="KW-0057">Aromatic amino acid biosynthesis</keyword>
<protein>
    <recommendedName>
        <fullName evidence="7">3-phosphoshikimate 1-carboxyvinyltransferase</fullName>
        <ecNumber evidence="7">2.5.1.19</ecNumber>
    </recommendedName>
    <alternativeName>
        <fullName evidence="7">5-enolpyruvylshikimate-3-phosphate synthase</fullName>
        <shortName evidence="7">EPSP synthase</shortName>
        <shortName evidence="7">EPSPS</shortName>
    </alternativeName>
</protein>
<dbReference type="PIRSF" id="PIRSF000505">
    <property type="entry name" value="EPSPS"/>
    <property type="match status" value="1"/>
</dbReference>
<evidence type="ECO:0000256" key="5">
    <source>
        <dbReference type="ARBA" id="ARBA00023141"/>
    </source>
</evidence>
<feature type="domain" description="Enolpyruvate transferase" evidence="8">
    <location>
        <begin position="11"/>
        <end position="414"/>
    </location>
</feature>
<dbReference type="NCBIfam" id="TIGR01356">
    <property type="entry name" value="aroA"/>
    <property type="match status" value="1"/>
</dbReference>
<evidence type="ECO:0000256" key="7">
    <source>
        <dbReference type="HAMAP-Rule" id="MF_00210"/>
    </source>
</evidence>
<dbReference type="InterPro" id="IPR006264">
    <property type="entry name" value="EPSP_synthase"/>
</dbReference>
<dbReference type="Pfam" id="PF00275">
    <property type="entry name" value="EPSP_synthase"/>
    <property type="match status" value="1"/>
</dbReference>
<name>A0ABV1TN83_9ACTN</name>
<feature type="binding site" evidence="7">
    <location>
        <position position="25"/>
    </location>
    <ligand>
        <name>3-phosphoshikimate</name>
        <dbReference type="ChEBI" id="CHEBI:145989"/>
    </ligand>
</feature>
<sequence>MITGTAPGTTIGTVRIPGSKSLTNRLLLLAAAAEGTSRIHAPLVCEDTLAFRDALRECGIPVNSSALHEYWEVTGAGRGPDGRARVWCADAGTAARFLPPYAATGRGIYLFDGSSQLRGRPQRALLEALRGLGADVEAGPGNGLPFLIRARGLAGGGISVESSASSQYLSGLLMAAPLMRDGLRVSAPGLVSRPYVDMTLALMRRHGAEVTRSAAGDLRVEAGTYTAVDTAVEPDASTASYVFAAAAVTGHTVTVPGLGTGSLQGDLRFVEILAKAGAEVRVHEAATTVTGTGRLRGGFTVDMGDISDTFMTLAAIAPLADAPITIHGIGHSRLKESDRIAAVAQNLRACGVDTAQGADWITVHPGTPRPARIACHRDHRIAMAFSVLGLTRPNTLTLDDPHCVAKTFLGFHGELRRLFPWYELPVEGNKSAEERR</sequence>
<dbReference type="HAMAP" id="MF_00210">
    <property type="entry name" value="EPSP_synth"/>
    <property type="match status" value="1"/>
</dbReference>
<feature type="binding site" evidence="7">
    <location>
        <position position="92"/>
    </location>
    <ligand>
        <name>phosphoenolpyruvate</name>
        <dbReference type="ChEBI" id="CHEBI:58702"/>
    </ligand>
</feature>
<reference evidence="9 10" key="1">
    <citation type="submission" date="2024-06" db="EMBL/GenBank/DDBJ databases">
        <title>The Natural Products Discovery Center: Release of the First 8490 Sequenced Strains for Exploring Actinobacteria Biosynthetic Diversity.</title>
        <authorList>
            <person name="Kalkreuter E."/>
            <person name="Kautsar S.A."/>
            <person name="Yang D."/>
            <person name="Bader C.D."/>
            <person name="Teijaro C.N."/>
            <person name="Fluegel L."/>
            <person name="Davis C.M."/>
            <person name="Simpson J.R."/>
            <person name="Lauterbach L."/>
            <person name="Steele A.D."/>
            <person name="Gui C."/>
            <person name="Meng S."/>
            <person name="Li G."/>
            <person name="Viehrig K."/>
            <person name="Ye F."/>
            <person name="Su P."/>
            <person name="Kiefer A.F."/>
            <person name="Nichols A."/>
            <person name="Cepeda A.J."/>
            <person name="Yan W."/>
            <person name="Fan B."/>
            <person name="Jiang Y."/>
            <person name="Adhikari A."/>
            <person name="Zheng C.-J."/>
            <person name="Schuster L."/>
            <person name="Cowan T.M."/>
            <person name="Smanski M.J."/>
            <person name="Chevrette M.G."/>
            <person name="De Carvalho L.P.S."/>
            <person name="Shen B."/>
        </authorList>
    </citation>
    <scope>NUCLEOTIDE SEQUENCE [LARGE SCALE GENOMIC DNA]</scope>
    <source>
        <strain evidence="9 10">NPDC001694</strain>
    </source>
</reference>
<dbReference type="EC" id="2.5.1.19" evidence="7"/>
<comment type="caution">
    <text evidence="9">The sequence shown here is derived from an EMBL/GenBank/DDBJ whole genome shotgun (WGS) entry which is preliminary data.</text>
</comment>
<evidence type="ECO:0000256" key="4">
    <source>
        <dbReference type="ARBA" id="ARBA00022679"/>
    </source>
</evidence>
<keyword evidence="10" id="KW-1185">Reference proteome</keyword>